<feature type="compositionally biased region" description="Low complexity" evidence="1">
    <location>
        <begin position="102"/>
        <end position="121"/>
    </location>
</feature>
<dbReference type="AlphaFoldDB" id="A0A8H5X0G6"/>
<evidence type="ECO:0000256" key="1">
    <source>
        <dbReference type="SAM" id="MobiDB-lite"/>
    </source>
</evidence>
<feature type="region of interest" description="Disordered" evidence="1">
    <location>
        <begin position="56"/>
        <end position="251"/>
    </location>
</feature>
<gene>
    <name evidence="2" type="ORF">FHETE_1067</name>
</gene>
<feature type="compositionally biased region" description="Low complexity" evidence="1">
    <location>
        <begin position="454"/>
        <end position="466"/>
    </location>
</feature>
<dbReference type="EMBL" id="JAAGWQ010000015">
    <property type="protein sequence ID" value="KAF5678826.1"/>
    <property type="molecule type" value="Genomic_DNA"/>
</dbReference>
<keyword evidence="3" id="KW-1185">Reference proteome</keyword>
<feature type="region of interest" description="Disordered" evidence="1">
    <location>
        <begin position="373"/>
        <end position="496"/>
    </location>
</feature>
<name>A0A8H5X0G6_FUSHE</name>
<evidence type="ECO:0000313" key="2">
    <source>
        <dbReference type="EMBL" id="KAF5678826.1"/>
    </source>
</evidence>
<dbReference type="Proteomes" id="UP000567885">
    <property type="component" value="Unassembled WGS sequence"/>
</dbReference>
<feature type="compositionally biased region" description="Polar residues" evidence="1">
    <location>
        <begin position="400"/>
        <end position="419"/>
    </location>
</feature>
<feature type="compositionally biased region" description="Low complexity" evidence="1">
    <location>
        <begin position="530"/>
        <end position="540"/>
    </location>
</feature>
<organism evidence="2 3">
    <name type="scientific">Fusarium heterosporum</name>
    <dbReference type="NCBI Taxonomy" id="42747"/>
    <lineage>
        <taxon>Eukaryota</taxon>
        <taxon>Fungi</taxon>
        <taxon>Dikarya</taxon>
        <taxon>Ascomycota</taxon>
        <taxon>Pezizomycotina</taxon>
        <taxon>Sordariomycetes</taxon>
        <taxon>Hypocreomycetidae</taxon>
        <taxon>Hypocreales</taxon>
        <taxon>Nectriaceae</taxon>
        <taxon>Fusarium</taxon>
        <taxon>Fusarium heterosporum species complex</taxon>
    </lineage>
</organism>
<feature type="compositionally biased region" description="Acidic residues" evidence="1">
    <location>
        <begin position="221"/>
        <end position="234"/>
    </location>
</feature>
<feature type="compositionally biased region" description="Polar residues" evidence="1">
    <location>
        <begin position="515"/>
        <end position="529"/>
    </location>
</feature>
<feature type="region of interest" description="Disordered" evidence="1">
    <location>
        <begin position="260"/>
        <end position="279"/>
    </location>
</feature>
<sequence length="686" mass="71892">MTPRSDNELQSFRCTRMRAALNGAPPLMIMGFGHYPTTVPLPAEPEPLTTEQVMARAGIPLRPRRVTRRVPRAPPAAASSSSDDDDSSSGASPAAPPPRTPPSAAASSPSSDGLPGSSPVPIYTLSSPDLDADGSSVNSRGSSRPPSPIHSPSFIGASGGYDQTAGPSSDSSESPDESEAGMRGSSAYQGDENDDDGSGGGTSGSSNSSVDAPSGNSPNGNDDDPSGSSSDDDPQPVGNSNAQPSASASSQPALLISFSSYGSSSESDTHSPNTPIIASNVPTNAQNLMPNSGPLFLIGQGASESASATFDLDIGNNNRASHTGPPMTLYRATVVDGFSTRGDGLGTRQTRPADLMLPNSDNIGVVVPLNYLSQSDDGPVHDIILPFSSSDDSEDEDDSTQNAQRPGPSFDTSHNCSGNSRSRRRSDTHDEDDVYDTNTKRRRLSTSSNANDQTSTTTQPSTEVTSGPQNSLTSIFNPEHCLGKRRHSDNDDYSDAHGTKRRCILATSGVAVRASTTTGTSMVVSQEPQSSHTSTSNSPSLFINSPTDSIVSASACMTTPGFYGLVSGGASPLILPHFDHEIPDLYHSGTRPRPHYDWCHAEWQKAWSQYFKAEELLAEAAANPESYLEKMGVDICQDYMGVLMQGSGWEVLAPGLQPPAGGSLRLHPTRIAKHKLALAQLALAEE</sequence>
<protein>
    <submittedName>
        <fullName evidence="2">Srp40-suppressor of mutant ac40 of rna polymerase i iii</fullName>
    </submittedName>
</protein>
<feature type="compositionally biased region" description="Basic residues" evidence="1">
    <location>
        <begin position="62"/>
        <end position="71"/>
    </location>
</feature>
<evidence type="ECO:0000313" key="3">
    <source>
        <dbReference type="Proteomes" id="UP000567885"/>
    </source>
</evidence>
<comment type="caution">
    <text evidence="2">The sequence shown here is derived from an EMBL/GenBank/DDBJ whole genome shotgun (WGS) entry which is preliminary data.</text>
</comment>
<feature type="compositionally biased region" description="Low complexity" evidence="1">
    <location>
        <begin position="135"/>
        <end position="144"/>
    </location>
</feature>
<feature type="region of interest" description="Disordered" evidence="1">
    <location>
        <begin position="515"/>
        <end position="541"/>
    </location>
</feature>
<dbReference type="OrthoDB" id="5105924at2759"/>
<proteinExistence type="predicted"/>
<feature type="compositionally biased region" description="Low complexity" evidence="1">
    <location>
        <begin position="204"/>
        <end position="220"/>
    </location>
</feature>
<reference evidence="2 3" key="1">
    <citation type="submission" date="2020-05" db="EMBL/GenBank/DDBJ databases">
        <title>Identification and distribution of gene clusters putatively required for synthesis of sphingolipid metabolism inhibitors in phylogenetically diverse species of the filamentous fungus Fusarium.</title>
        <authorList>
            <person name="Kim H.-S."/>
            <person name="Busman M."/>
            <person name="Brown D.W."/>
            <person name="Divon H."/>
            <person name="Uhlig S."/>
            <person name="Proctor R.H."/>
        </authorList>
    </citation>
    <scope>NUCLEOTIDE SEQUENCE [LARGE SCALE GENOMIC DNA]</scope>
    <source>
        <strain evidence="2 3">NRRL 20693</strain>
    </source>
</reference>
<accession>A0A8H5X0G6</accession>
<feature type="compositionally biased region" description="Low complexity" evidence="1">
    <location>
        <begin position="239"/>
        <end position="251"/>
    </location>
</feature>
<feature type="compositionally biased region" description="Polar residues" evidence="1">
    <location>
        <begin position="467"/>
        <end position="476"/>
    </location>
</feature>